<comment type="caution">
    <text evidence="1">The sequence shown here is derived from an EMBL/GenBank/DDBJ whole genome shotgun (WGS) entry which is preliminary data.</text>
</comment>
<keyword evidence="2" id="KW-1185">Reference proteome</keyword>
<sequence length="119" mass="14092">RSSCCRRETEDRECLFAPNRQIYILIRQLSDDFQDLRNEMQQRNVQGTQGIQGEDLSAKVWDEVYISVVKRLFLHVIYPTQDEIKESLKDYLNKKFPEFVANLSANDFANRFHGVWCSQ</sequence>
<gene>
    <name evidence="1" type="ORF">RPERSI_LOCUS35462</name>
</gene>
<proteinExistence type="predicted"/>
<accession>A0ACA9SVL1</accession>
<organism evidence="1 2">
    <name type="scientific">Racocetra persica</name>
    <dbReference type="NCBI Taxonomy" id="160502"/>
    <lineage>
        <taxon>Eukaryota</taxon>
        <taxon>Fungi</taxon>
        <taxon>Fungi incertae sedis</taxon>
        <taxon>Mucoromycota</taxon>
        <taxon>Glomeromycotina</taxon>
        <taxon>Glomeromycetes</taxon>
        <taxon>Diversisporales</taxon>
        <taxon>Gigasporaceae</taxon>
        <taxon>Racocetra</taxon>
    </lineage>
</organism>
<dbReference type="EMBL" id="CAJVQC010164074">
    <property type="protein sequence ID" value="CAG8849146.1"/>
    <property type="molecule type" value="Genomic_DNA"/>
</dbReference>
<feature type="non-terminal residue" evidence="1">
    <location>
        <position position="119"/>
    </location>
</feature>
<evidence type="ECO:0000313" key="1">
    <source>
        <dbReference type="EMBL" id="CAG8849146.1"/>
    </source>
</evidence>
<protein>
    <submittedName>
        <fullName evidence="1">35455_t:CDS:1</fullName>
    </submittedName>
</protein>
<dbReference type="Proteomes" id="UP000789920">
    <property type="component" value="Unassembled WGS sequence"/>
</dbReference>
<reference evidence="1" key="1">
    <citation type="submission" date="2021-06" db="EMBL/GenBank/DDBJ databases">
        <authorList>
            <person name="Kallberg Y."/>
            <person name="Tangrot J."/>
            <person name="Rosling A."/>
        </authorList>
    </citation>
    <scope>NUCLEOTIDE SEQUENCE</scope>
    <source>
        <strain evidence="1">MA461A</strain>
    </source>
</reference>
<evidence type="ECO:0000313" key="2">
    <source>
        <dbReference type="Proteomes" id="UP000789920"/>
    </source>
</evidence>
<feature type="non-terminal residue" evidence="1">
    <location>
        <position position="1"/>
    </location>
</feature>
<name>A0ACA9SVL1_9GLOM</name>